<dbReference type="PRINTS" id="PR00148">
    <property type="entry name" value="ENOLASE"/>
</dbReference>
<dbReference type="HAMAP" id="MF_00318">
    <property type="entry name" value="Enolase"/>
    <property type="match status" value="1"/>
</dbReference>
<feature type="binding site" evidence="11">
    <location>
        <position position="386"/>
    </location>
    <ligand>
        <name>(2R)-2-phosphoglycerate</name>
        <dbReference type="ChEBI" id="CHEBI:58289"/>
    </ligand>
</feature>
<protein>
    <recommendedName>
        <fullName evidence="4 11">Enolase</fullName>
        <ecNumber evidence="3 11">4.2.1.11</ecNumber>
    </recommendedName>
    <alternativeName>
        <fullName evidence="11">2-phospho-D-glycerate hydro-lyase</fullName>
    </alternativeName>
    <alternativeName>
        <fullName evidence="11">2-phosphoglycerate dehydratase</fullName>
    </alternativeName>
</protein>
<dbReference type="GO" id="GO:0009986">
    <property type="term" value="C:cell surface"/>
    <property type="evidence" value="ECO:0007669"/>
    <property type="project" value="UniProtKB-SubCell"/>
</dbReference>
<feature type="binding site" evidence="13">
    <location>
        <begin position="362"/>
        <end position="365"/>
    </location>
    <ligand>
        <name>substrate</name>
    </ligand>
</feature>
<comment type="function">
    <text evidence="11">Catalyzes the reversible conversion of 2-phosphoglycerate (2-PG) into phosphoenolpyruvate (PEP). It is essential for the degradation of carbohydrates via glycolysis.</text>
</comment>
<dbReference type="Proteomes" id="UP000290517">
    <property type="component" value="Unassembled WGS sequence"/>
</dbReference>
<dbReference type="SMART" id="SM01193">
    <property type="entry name" value="Enolase_N"/>
    <property type="match status" value="1"/>
</dbReference>
<gene>
    <name evidence="11" type="primary">eno</name>
    <name evidence="17" type="ORF">EQW73_04885</name>
    <name evidence="18" type="ORF">EQW78_08380</name>
</gene>
<evidence type="ECO:0000259" key="16">
    <source>
        <dbReference type="SMART" id="SM01193"/>
    </source>
</evidence>
<comment type="cofactor">
    <cofactor evidence="11">
        <name>Mg(2+)</name>
        <dbReference type="ChEBI" id="CHEBI:18420"/>
    </cofactor>
    <text evidence="11">Binds a second Mg(2+) ion via substrate during catalysis.</text>
</comment>
<dbReference type="GO" id="GO:0000015">
    <property type="term" value="C:phosphopyruvate hydratase complex"/>
    <property type="evidence" value="ECO:0007669"/>
    <property type="project" value="InterPro"/>
</dbReference>
<dbReference type="SFLD" id="SFLDF00002">
    <property type="entry name" value="enolase"/>
    <property type="match status" value="1"/>
</dbReference>
<dbReference type="PROSITE" id="PS00164">
    <property type="entry name" value="ENOLASE"/>
    <property type="match status" value="1"/>
</dbReference>
<dbReference type="InterPro" id="IPR036849">
    <property type="entry name" value="Enolase-like_C_sf"/>
</dbReference>
<dbReference type="InterPro" id="IPR000941">
    <property type="entry name" value="Enolase"/>
</dbReference>
<dbReference type="FunFam" id="3.20.20.120:FF:000001">
    <property type="entry name" value="Enolase"/>
    <property type="match status" value="1"/>
</dbReference>
<evidence type="ECO:0000256" key="11">
    <source>
        <dbReference type="HAMAP-Rule" id="MF_00318"/>
    </source>
</evidence>
<evidence type="ECO:0000256" key="12">
    <source>
        <dbReference type="PIRSR" id="PIRSR001400-1"/>
    </source>
</evidence>
<reference evidence="19 20" key="1">
    <citation type="submission" date="2019-01" db="EMBL/GenBank/DDBJ databases">
        <title>Oerskovia turbata Genome sequencing and assembly.</title>
        <authorList>
            <person name="Dou T."/>
        </authorList>
    </citation>
    <scope>NUCLEOTIDE SEQUENCE [LARGE SCALE GENOMIC DNA]</scope>
    <source>
        <strain evidence="18 19">JCM12123</strain>
        <strain evidence="17 20">JCM3160</strain>
    </source>
</reference>
<evidence type="ECO:0000256" key="5">
    <source>
        <dbReference type="ARBA" id="ARBA00022490"/>
    </source>
</evidence>
<dbReference type="SUPFAM" id="SSF54826">
    <property type="entry name" value="Enolase N-terminal domain-like"/>
    <property type="match status" value="1"/>
</dbReference>
<dbReference type="SFLD" id="SFLDG00178">
    <property type="entry name" value="enolase"/>
    <property type="match status" value="1"/>
</dbReference>
<dbReference type="GO" id="GO:0006096">
    <property type="term" value="P:glycolytic process"/>
    <property type="evidence" value="ECO:0007669"/>
    <property type="project" value="UniProtKB-UniRule"/>
</dbReference>
<dbReference type="EC" id="4.2.1.11" evidence="3 11"/>
<dbReference type="InterPro" id="IPR020811">
    <property type="entry name" value="Enolase_N"/>
</dbReference>
<dbReference type="CDD" id="cd03313">
    <property type="entry name" value="enolase"/>
    <property type="match status" value="1"/>
</dbReference>
<evidence type="ECO:0000259" key="15">
    <source>
        <dbReference type="SMART" id="SM01192"/>
    </source>
</evidence>
<keyword evidence="20" id="KW-1185">Reference proteome</keyword>
<feature type="binding site" evidence="11">
    <location>
        <position position="365"/>
    </location>
    <ligand>
        <name>(2R)-2-phosphoglycerate</name>
        <dbReference type="ChEBI" id="CHEBI:58289"/>
    </ligand>
</feature>
<dbReference type="SFLD" id="SFLDS00001">
    <property type="entry name" value="Enolase"/>
    <property type="match status" value="1"/>
</dbReference>
<evidence type="ECO:0000256" key="7">
    <source>
        <dbReference type="ARBA" id="ARBA00022723"/>
    </source>
</evidence>
<comment type="cofactor">
    <cofactor evidence="14">
        <name>Mg(2+)</name>
        <dbReference type="ChEBI" id="CHEBI:18420"/>
    </cofactor>
    <text evidence="14">Mg(2+) is required for catalysis and for stabilizing the dimer.</text>
</comment>
<feature type="binding site" evidence="13">
    <location>
        <position position="164"/>
    </location>
    <ligand>
        <name>substrate</name>
    </ligand>
</feature>
<feature type="binding site" evidence="13">
    <location>
        <position position="155"/>
    </location>
    <ligand>
        <name>substrate</name>
    </ligand>
</feature>
<dbReference type="Gene3D" id="3.30.390.10">
    <property type="entry name" value="Enolase-like, N-terminal domain"/>
    <property type="match status" value="1"/>
</dbReference>
<evidence type="ECO:0000313" key="19">
    <source>
        <dbReference type="Proteomes" id="UP000289805"/>
    </source>
</evidence>
<feature type="active site" description="Proton acceptor" evidence="11 12">
    <location>
        <position position="335"/>
    </location>
</feature>
<proteinExistence type="inferred from homology"/>
<dbReference type="Gene3D" id="3.20.20.120">
    <property type="entry name" value="Enolase-like C-terminal domain"/>
    <property type="match status" value="1"/>
</dbReference>
<dbReference type="InterPro" id="IPR020810">
    <property type="entry name" value="Enolase_C"/>
</dbReference>
<feature type="domain" description="Enolase C-terminal TIM barrel" evidence="15">
    <location>
        <begin position="139"/>
        <end position="423"/>
    </location>
</feature>
<comment type="pathway">
    <text evidence="1 11">Carbohydrate degradation; glycolysis; pyruvate from D-glyceraldehyde 3-phosphate: step 4/5.</text>
</comment>
<evidence type="ECO:0000313" key="17">
    <source>
        <dbReference type="EMBL" id="RXR26824.1"/>
    </source>
</evidence>
<dbReference type="InterPro" id="IPR029017">
    <property type="entry name" value="Enolase-like_N"/>
</dbReference>
<evidence type="ECO:0000256" key="3">
    <source>
        <dbReference type="ARBA" id="ARBA00012058"/>
    </source>
</evidence>
<dbReference type="Proteomes" id="UP000289805">
    <property type="component" value="Unassembled WGS sequence"/>
</dbReference>
<dbReference type="NCBIfam" id="TIGR01060">
    <property type="entry name" value="eno"/>
    <property type="match status" value="1"/>
</dbReference>
<evidence type="ECO:0000256" key="10">
    <source>
        <dbReference type="ARBA" id="ARBA00023239"/>
    </source>
</evidence>
<feature type="binding site" evidence="13">
    <location>
        <position position="310"/>
    </location>
    <ligand>
        <name>substrate</name>
    </ligand>
</feature>
<feature type="active site" description="Proton donor" evidence="11 12">
    <location>
        <position position="205"/>
    </location>
</feature>
<keyword evidence="18" id="KW-0670">Pyruvate</keyword>
<evidence type="ECO:0000256" key="8">
    <source>
        <dbReference type="ARBA" id="ARBA00022842"/>
    </source>
</evidence>
<dbReference type="AlphaFoldDB" id="A0A4Q1KWL8"/>
<evidence type="ECO:0000256" key="4">
    <source>
        <dbReference type="ARBA" id="ARBA00017068"/>
    </source>
</evidence>
<dbReference type="SUPFAM" id="SSF51604">
    <property type="entry name" value="Enolase C-terminal domain-like"/>
    <property type="match status" value="1"/>
</dbReference>
<dbReference type="GO" id="GO:0004634">
    <property type="term" value="F:phosphopyruvate hydratase activity"/>
    <property type="evidence" value="ECO:0007669"/>
    <property type="project" value="UniProtKB-UniRule"/>
</dbReference>
<evidence type="ECO:0000313" key="20">
    <source>
        <dbReference type="Proteomes" id="UP000290517"/>
    </source>
</evidence>
<keyword evidence="7 11" id="KW-0479">Metal-binding</keyword>
<keyword evidence="10 11" id="KW-0456">Lyase</keyword>
<feature type="binding site" evidence="13">
    <location>
        <position position="283"/>
    </location>
    <ligand>
        <name>substrate</name>
    </ligand>
</feature>
<keyword evidence="5 11" id="KW-0963">Cytoplasm</keyword>
<dbReference type="OrthoDB" id="9804716at2"/>
<evidence type="ECO:0000256" key="13">
    <source>
        <dbReference type="PIRSR" id="PIRSR001400-2"/>
    </source>
</evidence>
<dbReference type="GO" id="GO:0005576">
    <property type="term" value="C:extracellular region"/>
    <property type="evidence" value="ECO:0007669"/>
    <property type="project" value="UniProtKB-SubCell"/>
</dbReference>
<feature type="binding site" evidence="11 14">
    <location>
        <position position="283"/>
    </location>
    <ligand>
        <name>Mg(2+)</name>
        <dbReference type="ChEBI" id="CHEBI:18420"/>
    </ligand>
</feature>
<accession>A0A4Q1KWL8</accession>
<feature type="binding site" evidence="11">
    <location>
        <position position="163"/>
    </location>
    <ligand>
        <name>(2R)-2-phosphoglycerate</name>
        <dbReference type="ChEBI" id="CHEBI:58289"/>
    </ligand>
</feature>
<dbReference type="EMBL" id="SDJR01000003">
    <property type="protein sequence ID" value="RXR26824.1"/>
    <property type="molecule type" value="Genomic_DNA"/>
</dbReference>
<comment type="similarity">
    <text evidence="2 11">Belongs to the enolase family.</text>
</comment>
<comment type="subcellular location">
    <subcellularLocation>
        <location evidence="11">Cytoplasm</location>
    </subcellularLocation>
    <subcellularLocation>
        <location evidence="11">Secreted</location>
    </subcellularLocation>
    <subcellularLocation>
        <location evidence="11">Cell surface</location>
    </subcellularLocation>
    <text evidence="11">Fractions of enolase are present in both the cytoplasm and on the cell surface.</text>
</comment>
<organism evidence="18 19">
    <name type="scientific">Oerskovia turbata</name>
    <dbReference type="NCBI Taxonomy" id="1713"/>
    <lineage>
        <taxon>Bacteria</taxon>
        <taxon>Bacillati</taxon>
        <taxon>Actinomycetota</taxon>
        <taxon>Actinomycetes</taxon>
        <taxon>Micrococcales</taxon>
        <taxon>Cellulomonadaceae</taxon>
        <taxon>Oerskovia</taxon>
    </lineage>
</organism>
<dbReference type="STRING" id="1713.GCA_000718325_00599"/>
<feature type="binding site" evidence="13">
    <location>
        <position position="386"/>
    </location>
    <ligand>
        <name>substrate</name>
    </ligand>
</feature>
<name>A0A4Q1KWL8_9CELL</name>
<keyword evidence="8 11" id="KW-0460">Magnesium</keyword>
<dbReference type="Pfam" id="PF03952">
    <property type="entry name" value="Enolase_N"/>
    <property type="match status" value="1"/>
</dbReference>
<evidence type="ECO:0000256" key="14">
    <source>
        <dbReference type="PIRSR" id="PIRSR001400-3"/>
    </source>
</evidence>
<feature type="domain" description="Enolase N-terminal" evidence="16">
    <location>
        <begin position="4"/>
        <end position="134"/>
    </location>
</feature>
<keyword evidence="6 11" id="KW-0964">Secreted</keyword>
<evidence type="ECO:0000256" key="6">
    <source>
        <dbReference type="ARBA" id="ARBA00022525"/>
    </source>
</evidence>
<feature type="binding site" evidence="11">
    <location>
        <position position="364"/>
    </location>
    <ligand>
        <name>(2R)-2-phosphoglycerate</name>
        <dbReference type="ChEBI" id="CHEBI:58289"/>
    </ligand>
</feature>
<comment type="caution">
    <text evidence="18">The sequence shown here is derived from an EMBL/GenBank/DDBJ whole genome shotgun (WGS) entry which is preliminary data.</text>
</comment>
<dbReference type="PANTHER" id="PTHR11902:SF1">
    <property type="entry name" value="ENOLASE"/>
    <property type="match status" value="1"/>
</dbReference>
<dbReference type="PIRSF" id="PIRSF001400">
    <property type="entry name" value="Enolase"/>
    <property type="match status" value="1"/>
</dbReference>
<dbReference type="SMART" id="SM01192">
    <property type="entry name" value="Enolase_C"/>
    <property type="match status" value="1"/>
</dbReference>
<dbReference type="FunFam" id="3.30.390.10:FF:000001">
    <property type="entry name" value="Enolase"/>
    <property type="match status" value="1"/>
</dbReference>
<dbReference type="PANTHER" id="PTHR11902">
    <property type="entry name" value="ENOLASE"/>
    <property type="match status" value="1"/>
</dbReference>
<sequence>MASIEAVGAREILDSRGNPTVEVEVVLDDGTFARAGVPSGASTGAFEAVERRDGDKSRYLGKGVEGAVNAVIDEIAPELLGFEAEDQRLIDQALIELDGTPNKGKLGANAILGVSLAVAKAAAKSSGLDLYRYVGGPNAHVLPVPMMNILNGGSHADSNVDIQEFMVAPIGATSFREALRTGAEVYHSLKSVLKSKGLATGLGDEGGFAPNLPSNRDALDLILVAIEQAGFTPGKDVGLALDVAATEFFKDGAYQFEGKATSSDEIIAYYKQLVADYPLVSIEDPLSEDEWSAWSQLVAEVGDKVQIVGDDLFVTNPERLAKGIELKSANSLLVKLNQIGTLTETLDAVELAQRNGFTAMVSHRSGETEDTTIADLSVAVNAGQIKTGAPARGERINKYNQLLRIEEALDDAARYAGASAFPRWKA</sequence>
<dbReference type="InterPro" id="IPR020809">
    <property type="entry name" value="Enolase_CS"/>
</dbReference>
<dbReference type="EMBL" id="SDJQ01000010">
    <property type="protein sequence ID" value="RXR34557.1"/>
    <property type="molecule type" value="Genomic_DNA"/>
</dbReference>
<evidence type="ECO:0000256" key="2">
    <source>
        <dbReference type="ARBA" id="ARBA00009604"/>
    </source>
</evidence>
<evidence type="ECO:0000313" key="18">
    <source>
        <dbReference type="EMBL" id="RXR34557.1"/>
    </source>
</evidence>
<evidence type="ECO:0000256" key="9">
    <source>
        <dbReference type="ARBA" id="ARBA00023152"/>
    </source>
</evidence>
<dbReference type="GO" id="GO:0000287">
    <property type="term" value="F:magnesium ion binding"/>
    <property type="evidence" value="ECO:0007669"/>
    <property type="project" value="UniProtKB-UniRule"/>
</dbReference>
<feature type="binding site" evidence="11 14">
    <location>
        <position position="310"/>
    </location>
    <ligand>
        <name>Mg(2+)</name>
        <dbReference type="ChEBI" id="CHEBI:18420"/>
    </ligand>
</feature>
<dbReference type="RefSeq" id="WP_030150159.1">
    <property type="nucleotide sequence ID" value="NZ_JOFV01000002.1"/>
</dbReference>
<feature type="binding site" evidence="11">
    <location>
        <position position="335"/>
    </location>
    <ligand>
        <name>(2R)-2-phosphoglycerate</name>
        <dbReference type="ChEBI" id="CHEBI:58289"/>
    </ligand>
</feature>
<keyword evidence="9 11" id="KW-0324">Glycolysis</keyword>
<comment type="catalytic activity">
    <reaction evidence="11">
        <text>(2R)-2-phosphoglycerate = phosphoenolpyruvate + H2O</text>
        <dbReference type="Rhea" id="RHEA:10164"/>
        <dbReference type="ChEBI" id="CHEBI:15377"/>
        <dbReference type="ChEBI" id="CHEBI:58289"/>
        <dbReference type="ChEBI" id="CHEBI:58702"/>
        <dbReference type="EC" id="4.2.1.11"/>
    </reaction>
</comment>
<evidence type="ECO:0000256" key="1">
    <source>
        <dbReference type="ARBA" id="ARBA00005031"/>
    </source>
</evidence>
<dbReference type="UniPathway" id="UPA00109">
    <property type="reaction ID" value="UER00187"/>
</dbReference>
<feature type="binding site" evidence="11 14">
    <location>
        <position position="242"/>
    </location>
    <ligand>
        <name>Mg(2+)</name>
        <dbReference type="ChEBI" id="CHEBI:18420"/>
    </ligand>
</feature>
<dbReference type="Pfam" id="PF00113">
    <property type="entry name" value="Enolase_C"/>
    <property type="match status" value="1"/>
</dbReference>